<name>A0A1F6X1Q3_9BACT</name>
<proteinExistence type="predicted"/>
<dbReference type="AlphaFoldDB" id="A0A1F6X1Q3"/>
<dbReference type="PANTHER" id="PTHR34573">
    <property type="entry name" value="VKC DOMAIN-CONTAINING PROTEIN"/>
    <property type="match status" value="1"/>
</dbReference>
<evidence type="ECO:0000256" key="1">
    <source>
        <dbReference type="SAM" id="Phobius"/>
    </source>
</evidence>
<evidence type="ECO:0000313" key="2">
    <source>
        <dbReference type="EMBL" id="OGI88054.1"/>
    </source>
</evidence>
<dbReference type="InterPro" id="IPR036249">
    <property type="entry name" value="Thioredoxin-like_sf"/>
</dbReference>
<gene>
    <name evidence="2" type="ORF">A2995_01725</name>
</gene>
<keyword evidence="1" id="KW-1133">Transmembrane helix</keyword>
<keyword evidence="1" id="KW-0812">Transmembrane</keyword>
<evidence type="ECO:0000313" key="3">
    <source>
        <dbReference type="Proteomes" id="UP000185809"/>
    </source>
</evidence>
<sequence>MNKQTIITIVIIVVVVLAILIFAYLDSQKPREPAKYDEFAQCLGNQGAIFNGAFWCSACATQKEMFGKSVDFLPYQECSNQDKSMKQECQDKGIVRYPTWEFSDGEKVEGVIPLENLAEKTGCLLPE</sequence>
<dbReference type="Gene3D" id="3.40.30.10">
    <property type="entry name" value="Glutaredoxin"/>
    <property type="match status" value="1"/>
</dbReference>
<protein>
    <recommendedName>
        <fullName evidence="4">Thioredoxin domain-containing protein</fullName>
    </recommendedName>
</protein>
<keyword evidence="1" id="KW-0472">Membrane</keyword>
<feature type="transmembrane region" description="Helical" evidence="1">
    <location>
        <begin position="6"/>
        <end position="25"/>
    </location>
</feature>
<organism evidence="2 3">
    <name type="scientific">Candidatus Nomurabacteria bacterium RIFCSPLOWO2_01_FULL_33_24</name>
    <dbReference type="NCBI Taxonomy" id="1801765"/>
    <lineage>
        <taxon>Bacteria</taxon>
        <taxon>Candidatus Nomuraibacteriota</taxon>
    </lineage>
</organism>
<dbReference type="EMBL" id="MFUP01000006">
    <property type="protein sequence ID" value="OGI88054.1"/>
    <property type="molecule type" value="Genomic_DNA"/>
</dbReference>
<accession>A0A1F6X1Q3</accession>
<evidence type="ECO:0008006" key="4">
    <source>
        <dbReference type="Google" id="ProtNLM"/>
    </source>
</evidence>
<reference evidence="2 3" key="1">
    <citation type="journal article" date="2016" name="Nat. Commun.">
        <title>Thousands of microbial genomes shed light on interconnected biogeochemical processes in an aquifer system.</title>
        <authorList>
            <person name="Anantharaman K."/>
            <person name="Brown C.T."/>
            <person name="Hug L.A."/>
            <person name="Sharon I."/>
            <person name="Castelle C.J."/>
            <person name="Probst A.J."/>
            <person name="Thomas B.C."/>
            <person name="Singh A."/>
            <person name="Wilkins M.J."/>
            <person name="Karaoz U."/>
            <person name="Brodie E.L."/>
            <person name="Williams K.H."/>
            <person name="Hubbard S.S."/>
            <person name="Banfield J.F."/>
        </authorList>
    </citation>
    <scope>NUCLEOTIDE SEQUENCE [LARGE SCALE GENOMIC DNA]</scope>
</reference>
<dbReference type="Proteomes" id="UP000185809">
    <property type="component" value="Unassembled WGS sequence"/>
</dbReference>
<comment type="caution">
    <text evidence="2">The sequence shown here is derived from an EMBL/GenBank/DDBJ whole genome shotgun (WGS) entry which is preliminary data.</text>
</comment>
<dbReference type="PANTHER" id="PTHR34573:SF1">
    <property type="entry name" value="VITAMIN K EPOXIDE REDUCTASE DOMAIN-CONTAINING PROTEIN"/>
    <property type="match status" value="1"/>
</dbReference>
<dbReference type="SUPFAM" id="SSF52833">
    <property type="entry name" value="Thioredoxin-like"/>
    <property type="match status" value="1"/>
</dbReference>